<dbReference type="SUPFAM" id="SSF102114">
    <property type="entry name" value="Radical SAM enzymes"/>
    <property type="match status" value="1"/>
</dbReference>
<dbReference type="AlphaFoldDB" id="A0A0R3L6E0"/>
<evidence type="ECO:0000256" key="3">
    <source>
        <dbReference type="ARBA" id="ARBA00022691"/>
    </source>
</evidence>
<dbReference type="CDD" id="cd01335">
    <property type="entry name" value="Radical_SAM"/>
    <property type="match status" value="1"/>
</dbReference>
<dbReference type="SFLD" id="SFLDG01386">
    <property type="entry name" value="main_SPASM_domain-containing"/>
    <property type="match status" value="1"/>
</dbReference>
<protein>
    <submittedName>
        <fullName evidence="8">Radical SAM protein</fullName>
    </submittedName>
</protein>
<dbReference type="GO" id="GO:0046872">
    <property type="term" value="F:metal ion binding"/>
    <property type="evidence" value="ECO:0007669"/>
    <property type="project" value="UniProtKB-KW"/>
</dbReference>
<keyword evidence="3" id="KW-0949">S-adenosyl-L-methionine</keyword>
<evidence type="ECO:0000313" key="9">
    <source>
        <dbReference type="Proteomes" id="UP000050863"/>
    </source>
</evidence>
<evidence type="ECO:0000256" key="1">
    <source>
        <dbReference type="ARBA" id="ARBA00001966"/>
    </source>
</evidence>
<sequence length="347" mass="38787">MAPIQNPFALQKPLKLSICYTETCNLFCQHCYADCSPEKASAELNSEEWGRFLDEIAELGVVYLYIEGGEPFHRPDFLPFLASASNRFFTEIRTNGTLITRDVTARLKEIGVGIVLVDILSPHAEVHDSFTGTQGSHARACEAVTYLVEAGIETQLLTILNRRNADDLQGYIDLAQRLGVKTAGVLRPYPLGRFKYRWNEVSLSLDEMHAALDSLRLPAGMKLMQSWHPNDGNSCWQMAAVNAFGDSIGCAYLREYVNYGNIKNVSFMETWDHPLYRELRSGQVKETCPSCSSSQGSHGGCRSTAYAFHGAWDAPDPFDRTLNHGVDLRVLPEWLLQPRPKPPGSPR</sequence>
<dbReference type="InterPro" id="IPR017200">
    <property type="entry name" value="PqqE-like"/>
</dbReference>
<keyword evidence="2" id="KW-0004">4Fe-4S</keyword>
<dbReference type="RefSeq" id="WP_057837728.1">
    <property type="nucleotide sequence ID" value="NZ_LLXZ01000143.1"/>
</dbReference>
<dbReference type="GO" id="GO:0003824">
    <property type="term" value="F:catalytic activity"/>
    <property type="evidence" value="ECO:0007669"/>
    <property type="project" value="InterPro"/>
</dbReference>
<dbReference type="GO" id="GO:0051539">
    <property type="term" value="F:4 iron, 4 sulfur cluster binding"/>
    <property type="evidence" value="ECO:0007669"/>
    <property type="project" value="UniProtKB-KW"/>
</dbReference>
<name>A0A0R3L6E0_9BRAD</name>
<keyword evidence="4" id="KW-0479">Metal-binding</keyword>
<evidence type="ECO:0000256" key="5">
    <source>
        <dbReference type="ARBA" id="ARBA00023004"/>
    </source>
</evidence>
<feature type="domain" description="Radical SAM core" evidence="7">
    <location>
        <begin position="8"/>
        <end position="229"/>
    </location>
</feature>
<dbReference type="InterPro" id="IPR023885">
    <property type="entry name" value="4Fe4S-binding_SPASM_dom"/>
</dbReference>
<dbReference type="SFLD" id="SFLDG01067">
    <property type="entry name" value="SPASM/twitch_domain_containing"/>
    <property type="match status" value="1"/>
</dbReference>
<evidence type="ECO:0000313" key="8">
    <source>
        <dbReference type="EMBL" id="KRR03495.1"/>
    </source>
</evidence>
<dbReference type="InterPro" id="IPR013785">
    <property type="entry name" value="Aldolase_TIM"/>
</dbReference>
<dbReference type="InterPro" id="IPR058240">
    <property type="entry name" value="rSAM_sf"/>
</dbReference>
<dbReference type="Pfam" id="PF04055">
    <property type="entry name" value="Radical_SAM"/>
    <property type="match status" value="1"/>
</dbReference>
<dbReference type="PIRSF" id="PIRSF037420">
    <property type="entry name" value="PQQ_syn_pqqE"/>
    <property type="match status" value="1"/>
</dbReference>
<organism evidence="8 9">
    <name type="scientific">Bradyrhizobium jicamae</name>
    <dbReference type="NCBI Taxonomy" id="280332"/>
    <lineage>
        <taxon>Bacteria</taxon>
        <taxon>Pseudomonadati</taxon>
        <taxon>Pseudomonadota</taxon>
        <taxon>Alphaproteobacteria</taxon>
        <taxon>Hyphomicrobiales</taxon>
        <taxon>Nitrobacteraceae</taxon>
        <taxon>Bradyrhizobium</taxon>
    </lineage>
</organism>
<gene>
    <name evidence="8" type="ORF">CQ12_26090</name>
</gene>
<dbReference type="Pfam" id="PF13186">
    <property type="entry name" value="SPASM"/>
    <property type="match status" value="1"/>
</dbReference>
<evidence type="ECO:0000256" key="4">
    <source>
        <dbReference type="ARBA" id="ARBA00022723"/>
    </source>
</evidence>
<dbReference type="Gene3D" id="3.20.20.70">
    <property type="entry name" value="Aldolase class I"/>
    <property type="match status" value="1"/>
</dbReference>
<comment type="caution">
    <text evidence="8">The sequence shown here is derived from an EMBL/GenBank/DDBJ whole genome shotgun (WGS) entry which is preliminary data.</text>
</comment>
<dbReference type="PANTHER" id="PTHR11228:SF7">
    <property type="entry name" value="PQQA PEPTIDE CYCLASE"/>
    <property type="match status" value="1"/>
</dbReference>
<reference evidence="8 9" key="1">
    <citation type="submission" date="2014-03" db="EMBL/GenBank/DDBJ databases">
        <title>Bradyrhizobium valentinum sp. nov., isolated from effective nodules of Lupinus mariae-josephae, a lupine endemic of basic-lime soils in Eastern Spain.</title>
        <authorList>
            <person name="Duran D."/>
            <person name="Rey L."/>
            <person name="Navarro A."/>
            <person name="Busquets A."/>
            <person name="Imperial J."/>
            <person name="Ruiz-Argueso T."/>
        </authorList>
    </citation>
    <scope>NUCLEOTIDE SEQUENCE [LARGE SCALE GENOMIC DNA]</scope>
    <source>
        <strain evidence="8 9">PAC68</strain>
    </source>
</reference>
<dbReference type="Proteomes" id="UP000050863">
    <property type="component" value="Unassembled WGS sequence"/>
</dbReference>
<keyword evidence="9" id="KW-1185">Reference proteome</keyword>
<evidence type="ECO:0000256" key="2">
    <source>
        <dbReference type="ARBA" id="ARBA00022485"/>
    </source>
</evidence>
<dbReference type="InterPro" id="IPR007197">
    <property type="entry name" value="rSAM"/>
</dbReference>
<dbReference type="InterPro" id="IPR050377">
    <property type="entry name" value="Radical_SAM_PqqE_MftC-like"/>
</dbReference>
<evidence type="ECO:0000256" key="6">
    <source>
        <dbReference type="ARBA" id="ARBA00023014"/>
    </source>
</evidence>
<keyword evidence="5" id="KW-0408">Iron</keyword>
<dbReference type="EMBL" id="LLXZ01000143">
    <property type="protein sequence ID" value="KRR03495.1"/>
    <property type="molecule type" value="Genomic_DNA"/>
</dbReference>
<comment type="cofactor">
    <cofactor evidence="1">
        <name>[4Fe-4S] cluster</name>
        <dbReference type="ChEBI" id="CHEBI:49883"/>
    </cofactor>
</comment>
<dbReference type="PANTHER" id="PTHR11228">
    <property type="entry name" value="RADICAL SAM DOMAIN PROTEIN"/>
    <property type="match status" value="1"/>
</dbReference>
<dbReference type="PROSITE" id="PS51918">
    <property type="entry name" value="RADICAL_SAM"/>
    <property type="match status" value="1"/>
</dbReference>
<proteinExistence type="predicted"/>
<evidence type="ECO:0000259" key="7">
    <source>
        <dbReference type="PROSITE" id="PS51918"/>
    </source>
</evidence>
<accession>A0A0R3L6E0</accession>
<dbReference type="SFLD" id="SFLDS00029">
    <property type="entry name" value="Radical_SAM"/>
    <property type="match status" value="1"/>
</dbReference>
<keyword evidence="6" id="KW-0411">Iron-sulfur</keyword>
<dbReference type="STRING" id="280332.CQ12_26090"/>
<dbReference type="OrthoDB" id="9792276at2"/>